<dbReference type="InterPro" id="IPR006565">
    <property type="entry name" value="BTP"/>
</dbReference>
<organism evidence="8 9">
    <name type="scientific">Piromyces finnis</name>
    <dbReference type="NCBI Taxonomy" id="1754191"/>
    <lineage>
        <taxon>Eukaryota</taxon>
        <taxon>Fungi</taxon>
        <taxon>Fungi incertae sedis</taxon>
        <taxon>Chytridiomycota</taxon>
        <taxon>Chytridiomycota incertae sedis</taxon>
        <taxon>Neocallimastigomycetes</taxon>
        <taxon>Neocallimastigales</taxon>
        <taxon>Neocallimastigaceae</taxon>
        <taxon>Piromyces</taxon>
    </lineage>
</organism>
<comment type="caution">
    <text evidence="8">The sequence shown here is derived from an EMBL/GenBank/DDBJ whole genome shotgun (WGS) entry which is preliminary data.</text>
</comment>
<keyword evidence="4" id="KW-0805">Transcription regulation</keyword>
<evidence type="ECO:0000256" key="1">
    <source>
        <dbReference type="ARBA" id="ARBA00004123"/>
    </source>
</evidence>
<dbReference type="GO" id="GO:0046982">
    <property type="term" value="F:protein heterodimerization activity"/>
    <property type="evidence" value="ECO:0007669"/>
    <property type="project" value="InterPro"/>
</dbReference>
<sequence length="230" mass="26946">MSYKDIPYEIFKSDSTDEESDTNSNSNQSSIDHINYYNKNIVAKIYKSIGINNVSESVLSYSSDIFASYIECLLKLVHSYTELTARTKPNIDDVRLAFHDLGISINDILSYMERTKNEKSMKCENLSEIKPEIDEFIVKPHKIIDDEKLDDFPDYIPSYLPKFPHQYTYMKTSVHPKRTEDLSRIRQLNIKQSRTVEGNLKKLMLHKEKNEDSIPFVNYELLKIKQNRTK</sequence>
<name>A0A1Y1VNT1_9FUNG</name>
<dbReference type="GO" id="GO:0005669">
    <property type="term" value="C:transcription factor TFIID complex"/>
    <property type="evidence" value="ECO:0007669"/>
    <property type="project" value="InterPro"/>
</dbReference>
<dbReference type="GO" id="GO:0006367">
    <property type="term" value="P:transcription initiation at RNA polymerase II promoter"/>
    <property type="evidence" value="ECO:0007669"/>
    <property type="project" value="TreeGrafter"/>
</dbReference>
<evidence type="ECO:0000256" key="5">
    <source>
        <dbReference type="ARBA" id="ARBA00023163"/>
    </source>
</evidence>
<dbReference type="STRING" id="1754191.A0A1Y1VNT1"/>
<evidence type="ECO:0000313" key="8">
    <source>
        <dbReference type="EMBL" id="ORX60803.1"/>
    </source>
</evidence>
<dbReference type="Gene3D" id="1.10.20.10">
    <property type="entry name" value="Histone, subunit A"/>
    <property type="match status" value="1"/>
</dbReference>
<dbReference type="Pfam" id="PF07524">
    <property type="entry name" value="Bromo_TP"/>
    <property type="match status" value="1"/>
</dbReference>
<dbReference type="SUPFAM" id="SSF47113">
    <property type="entry name" value="Histone-fold"/>
    <property type="match status" value="1"/>
</dbReference>
<dbReference type="PANTHER" id="PTHR46469">
    <property type="entry name" value="TRANSCRIPTION INITIATION FACTOR TFIID SUBUNIT 8"/>
    <property type="match status" value="1"/>
</dbReference>
<dbReference type="AlphaFoldDB" id="A0A1Y1VNT1"/>
<evidence type="ECO:0000256" key="2">
    <source>
        <dbReference type="ARBA" id="ARBA00008767"/>
    </source>
</evidence>
<comment type="similarity">
    <text evidence="2">Belongs to the TAF8 family.</text>
</comment>
<dbReference type="PANTHER" id="PTHR46469:SF1">
    <property type="entry name" value="TRANSCRIPTION INITIATION FACTOR TFIID SUBUNIT 8"/>
    <property type="match status" value="1"/>
</dbReference>
<dbReference type="EMBL" id="MCFH01000001">
    <property type="protein sequence ID" value="ORX60803.1"/>
    <property type="molecule type" value="Genomic_DNA"/>
</dbReference>
<feature type="domain" description="Bromodomain associated" evidence="7">
    <location>
        <begin position="32"/>
        <end position="107"/>
    </location>
</feature>
<reference evidence="8 9" key="1">
    <citation type="submission" date="2016-08" db="EMBL/GenBank/DDBJ databases">
        <title>Genomes of anaerobic fungi encode conserved fungal cellulosomes for biomass hydrolysis.</title>
        <authorList>
            <consortium name="DOE Joint Genome Institute"/>
            <person name="Haitjema C.H."/>
            <person name="Gilmore S.P."/>
            <person name="Henske J.K."/>
            <person name="Solomon K.V."/>
            <person name="De Groot R."/>
            <person name="Kuo A."/>
            <person name="Mondo S.J."/>
            <person name="Salamov A.A."/>
            <person name="Labutti K."/>
            <person name="Zhao Z."/>
            <person name="Chiniquy J."/>
            <person name="Barry K."/>
            <person name="Brewer H.M."/>
            <person name="Purvine S.O."/>
            <person name="Wright A.T."/>
            <person name="Boxma B."/>
            <person name="Van Alen T."/>
            <person name="Hackstein J.H."/>
            <person name="Baker S.E."/>
            <person name="Grigoriev I.V."/>
            <person name="O'Malley M.A."/>
        </authorList>
    </citation>
    <scope>NUCLEOTIDE SEQUENCE [LARGE SCALE GENOMIC DNA]</scope>
    <source>
        <strain evidence="9">finn</strain>
    </source>
</reference>
<dbReference type="Proteomes" id="UP000193719">
    <property type="component" value="Unassembled WGS sequence"/>
</dbReference>
<keyword evidence="9" id="KW-1185">Reference proteome</keyword>
<evidence type="ECO:0000256" key="3">
    <source>
        <dbReference type="ARBA" id="ARBA00017307"/>
    </source>
</evidence>
<dbReference type="CDD" id="cd08049">
    <property type="entry name" value="TAF8"/>
    <property type="match status" value="1"/>
</dbReference>
<dbReference type="InterPro" id="IPR009072">
    <property type="entry name" value="Histone-fold"/>
</dbReference>
<protein>
    <recommendedName>
        <fullName evidence="3">Transcription initiation factor TFIID subunit 8</fullName>
    </recommendedName>
</protein>
<accession>A0A1Y1VNT1</accession>
<evidence type="ECO:0000313" key="9">
    <source>
        <dbReference type="Proteomes" id="UP000193719"/>
    </source>
</evidence>
<dbReference type="InterPro" id="IPR037818">
    <property type="entry name" value="TAF8"/>
</dbReference>
<dbReference type="OrthoDB" id="2193813at2759"/>
<keyword evidence="6" id="KW-0539">Nucleus</keyword>
<evidence type="ECO:0000256" key="4">
    <source>
        <dbReference type="ARBA" id="ARBA00023015"/>
    </source>
</evidence>
<comment type="subcellular location">
    <subcellularLocation>
        <location evidence="1">Nucleus</location>
    </subcellularLocation>
</comment>
<dbReference type="SMART" id="SM00576">
    <property type="entry name" value="BTP"/>
    <property type="match status" value="1"/>
</dbReference>
<proteinExistence type="inferred from homology"/>
<evidence type="ECO:0000259" key="7">
    <source>
        <dbReference type="SMART" id="SM00576"/>
    </source>
</evidence>
<keyword evidence="5" id="KW-0804">Transcription</keyword>
<evidence type="ECO:0000256" key="6">
    <source>
        <dbReference type="ARBA" id="ARBA00023242"/>
    </source>
</evidence>
<reference evidence="8 9" key="2">
    <citation type="submission" date="2016-08" db="EMBL/GenBank/DDBJ databases">
        <title>Pervasive Adenine N6-methylation of Active Genes in Fungi.</title>
        <authorList>
            <consortium name="DOE Joint Genome Institute"/>
            <person name="Mondo S.J."/>
            <person name="Dannebaum R.O."/>
            <person name="Kuo R.C."/>
            <person name="Labutti K."/>
            <person name="Haridas S."/>
            <person name="Kuo A."/>
            <person name="Salamov A."/>
            <person name="Ahrendt S.R."/>
            <person name="Lipzen A."/>
            <person name="Sullivan W."/>
            <person name="Andreopoulos W.B."/>
            <person name="Clum A."/>
            <person name="Lindquist E."/>
            <person name="Daum C."/>
            <person name="Ramamoorthy G.K."/>
            <person name="Gryganskyi A."/>
            <person name="Culley D."/>
            <person name="Magnuson J.K."/>
            <person name="James T.Y."/>
            <person name="O'Malley M.A."/>
            <person name="Stajich J.E."/>
            <person name="Spatafora J.W."/>
            <person name="Visel A."/>
            <person name="Grigoriev I.V."/>
        </authorList>
    </citation>
    <scope>NUCLEOTIDE SEQUENCE [LARGE SCALE GENOMIC DNA]</scope>
    <source>
        <strain evidence="9">finn</strain>
    </source>
</reference>
<gene>
    <name evidence="8" type="ORF">BCR36DRAFT_340660</name>
</gene>
<dbReference type="Pfam" id="PF10406">
    <property type="entry name" value="TAF8_C"/>
    <property type="match status" value="1"/>
</dbReference>
<dbReference type="InterPro" id="IPR019473">
    <property type="entry name" value="TFIID_su8_C"/>
</dbReference>